<organism evidence="2">
    <name type="scientific">Dolosigranulum savutiense</name>
    <dbReference type="NCBI Taxonomy" id="3110288"/>
    <lineage>
        <taxon>Bacteria</taxon>
        <taxon>Bacillati</taxon>
        <taxon>Bacillota</taxon>
        <taxon>Bacilli</taxon>
        <taxon>Lactobacillales</taxon>
        <taxon>Carnobacteriaceae</taxon>
        <taxon>Dolosigranulum</taxon>
    </lineage>
</organism>
<evidence type="ECO:0000259" key="1">
    <source>
        <dbReference type="Pfam" id="PF18813"/>
    </source>
</evidence>
<dbReference type="InterPro" id="IPR041420">
    <property type="entry name" value="PBECR4"/>
</dbReference>
<dbReference type="EMBL" id="CP142434">
    <property type="protein sequence ID" value="XBC47485.1"/>
    <property type="molecule type" value="Genomic_DNA"/>
</dbReference>
<gene>
    <name evidence="2" type="ORF">VUQ09_07945</name>
</gene>
<name>A0AB74TX40_9LACT</name>
<dbReference type="RefSeq" id="WP_347297630.1">
    <property type="nucleotide sequence ID" value="NZ_CP142434.1"/>
</dbReference>
<accession>A0AB74TX40</accession>
<evidence type="ECO:0000313" key="2">
    <source>
        <dbReference type="EMBL" id="XBC47485.1"/>
    </source>
</evidence>
<protein>
    <submittedName>
        <fullName evidence="2">PBECR4 domain-containing protein</fullName>
    </submittedName>
</protein>
<feature type="domain" description="Phage-Barnase-EndoU-ColicinE5/D-RelE like nuclease 4" evidence="1">
    <location>
        <begin position="7"/>
        <end position="150"/>
    </location>
</feature>
<dbReference type="Pfam" id="PF18813">
    <property type="entry name" value="PBECR4"/>
    <property type="match status" value="1"/>
</dbReference>
<sequence length="171" mass="20566">MMKRINLKDTLTDYQDNFVGKNCMVNTNYKPYSNCIIVFQLDDLYHLFGIHKLYKTTANKWVHNVLNDRFTMKDIVNHHKRNEVLDRIKHYNILHELFYDGKNFECIVEKDIRQNSMKLTLLFLKNGKKMVIVLGFRKDKNDKFHPVTLHEHYGNRYTGLRRTKITNITIE</sequence>
<reference evidence="2" key="1">
    <citation type="submission" date="2023-12" db="EMBL/GenBank/DDBJ databases">
        <title>Dolosigranulum savutii sp. nov. isolated from human upper respiratory samples collected in Botswana.</title>
        <authorList>
            <person name="Kelly M.S."/>
        </authorList>
    </citation>
    <scope>NUCLEOTIDE SEQUENCE</scope>
    <source>
        <strain evidence="2">MSK312</strain>
    </source>
</reference>
<proteinExistence type="predicted"/>
<dbReference type="AlphaFoldDB" id="A0AB74TX40"/>